<dbReference type="Pfam" id="PF10751">
    <property type="entry name" value="DUF2535"/>
    <property type="match status" value="1"/>
</dbReference>
<name>A0A417YXG3_9BACI</name>
<reference evidence="1 2" key="1">
    <citation type="journal article" date="2017" name="Int. J. Syst. Evol. Microbiol.">
        <title>Bacillus notoginsengisoli sp. nov., a novel bacterium isolated from the rhizosphere of Panax notoginseng.</title>
        <authorList>
            <person name="Zhang M.Y."/>
            <person name="Cheng J."/>
            <person name="Cai Y."/>
            <person name="Zhang T.Y."/>
            <person name="Wu Y.Y."/>
            <person name="Manikprabhu D."/>
            <person name="Li W.J."/>
            <person name="Zhang Y.X."/>
        </authorList>
    </citation>
    <scope>NUCLEOTIDE SEQUENCE [LARGE SCALE GENOMIC DNA]</scope>
    <source>
        <strain evidence="1 2">JCM 30743</strain>
    </source>
</reference>
<sequence length="83" mass="9845">MLVKSLEFKNAVGQKVKVVEIPVLEEGNPYSFLIRFRLQAFVTSIYGEKQPKNCYSFRDYLKRALRWPDYEQIFHTTELKNNA</sequence>
<keyword evidence="2" id="KW-1185">Reference proteome</keyword>
<dbReference type="InterPro" id="IPR019687">
    <property type="entry name" value="DUF2535"/>
</dbReference>
<organism evidence="1 2">
    <name type="scientific">Neobacillus notoginsengisoli</name>
    <dbReference type="NCBI Taxonomy" id="1578198"/>
    <lineage>
        <taxon>Bacteria</taxon>
        <taxon>Bacillati</taxon>
        <taxon>Bacillota</taxon>
        <taxon>Bacilli</taxon>
        <taxon>Bacillales</taxon>
        <taxon>Bacillaceae</taxon>
        <taxon>Neobacillus</taxon>
    </lineage>
</organism>
<evidence type="ECO:0000313" key="2">
    <source>
        <dbReference type="Proteomes" id="UP000284416"/>
    </source>
</evidence>
<gene>
    <name evidence="1" type="ORF">D1B31_06485</name>
</gene>
<dbReference type="Proteomes" id="UP000284416">
    <property type="component" value="Unassembled WGS sequence"/>
</dbReference>
<comment type="caution">
    <text evidence="1">The sequence shown here is derived from an EMBL/GenBank/DDBJ whole genome shotgun (WGS) entry which is preliminary data.</text>
</comment>
<dbReference type="OrthoDB" id="2941639at2"/>
<proteinExistence type="predicted"/>
<evidence type="ECO:0000313" key="1">
    <source>
        <dbReference type="EMBL" id="RHW42264.1"/>
    </source>
</evidence>
<accession>A0A417YXG3</accession>
<dbReference type="RefSeq" id="WP_118919920.1">
    <property type="nucleotide sequence ID" value="NZ_QWEG01000003.1"/>
</dbReference>
<protein>
    <submittedName>
        <fullName evidence="1">DUF2535 family protein</fullName>
    </submittedName>
</protein>
<dbReference type="EMBL" id="QWEG01000003">
    <property type="protein sequence ID" value="RHW42264.1"/>
    <property type="molecule type" value="Genomic_DNA"/>
</dbReference>
<dbReference type="AlphaFoldDB" id="A0A417YXG3"/>